<evidence type="ECO:0000259" key="1">
    <source>
        <dbReference type="Pfam" id="PF06527"/>
    </source>
</evidence>
<comment type="caution">
    <text evidence="2">The sequence shown here is derived from an EMBL/GenBank/DDBJ whole genome shotgun (WGS) entry which is preliminary data.</text>
</comment>
<dbReference type="RefSeq" id="WP_064980763.1">
    <property type="nucleotide sequence ID" value="NZ_LZLC01000099.1"/>
</dbReference>
<dbReference type="OrthoDB" id="3874088at2"/>
<dbReference type="AlphaFoldDB" id="A0A1A3H4I8"/>
<name>A0A1A3H4I8_MYCMU</name>
<dbReference type="Proteomes" id="UP000093898">
    <property type="component" value="Unassembled WGS sequence"/>
</dbReference>
<reference evidence="2 3" key="1">
    <citation type="submission" date="2016-06" db="EMBL/GenBank/DDBJ databases">
        <authorList>
            <person name="Kjaerup R.B."/>
            <person name="Dalgaard T.S."/>
            <person name="Juul-Madsen H.R."/>
        </authorList>
    </citation>
    <scope>NUCLEOTIDE SEQUENCE [LARGE SCALE GENOMIC DNA]</scope>
    <source>
        <strain evidence="2 3">1127319.6</strain>
    </source>
</reference>
<proteinExistence type="predicted"/>
<dbReference type="EMBL" id="LZLC01000099">
    <property type="protein sequence ID" value="OBJ42541.1"/>
    <property type="molecule type" value="Genomic_DNA"/>
</dbReference>
<protein>
    <recommendedName>
        <fullName evidence="1">TniQ domain-containing protein</fullName>
    </recommendedName>
</protein>
<sequence length="213" mass="23672">MTTTTTRSLPDGATVRTLPIRTKPLPRESLDSWLEAIAARLGVTMREVYEAMGFRAPFGQLWWHIHRQVTDAEAAVIATATGCTREEVCAMTLSRYRSIVGMDDTGRFTGASPWGRVYGSRFCPDCLAASGGAWKLRWRLVWTFACLQHRCLLVDRCPRCGGGQRYRYRVRHAAARPGQCANPAVGTPRGDSRCVTLTSGKHRCFASQQSTQC</sequence>
<gene>
    <name evidence="2" type="ORF">A5630_20750</name>
</gene>
<organism evidence="2 3">
    <name type="scientific">Mycolicibacterium mucogenicum</name>
    <name type="common">Mycobacterium mucogenicum</name>
    <dbReference type="NCBI Taxonomy" id="56689"/>
    <lineage>
        <taxon>Bacteria</taxon>
        <taxon>Bacillati</taxon>
        <taxon>Actinomycetota</taxon>
        <taxon>Actinomycetes</taxon>
        <taxon>Mycobacteriales</taxon>
        <taxon>Mycobacteriaceae</taxon>
        <taxon>Mycolicibacterium</taxon>
    </lineage>
</organism>
<dbReference type="InterPro" id="IPR009492">
    <property type="entry name" value="TniQ"/>
</dbReference>
<evidence type="ECO:0000313" key="3">
    <source>
        <dbReference type="Proteomes" id="UP000093898"/>
    </source>
</evidence>
<accession>A0A1A3H4I8</accession>
<evidence type="ECO:0000313" key="2">
    <source>
        <dbReference type="EMBL" id="OBJ42541.1"/>
    </source>
</evidence>
<feature type="domain" description="TniQ" evidence="1">
    <location>
        <begin position="19"/>
        <end position="153"/>
    </location>
</feature>
<dbReference type="Pfam" id="PF06527">
    <property type="entry name" value="TniQ"/>
    <property type="match status" value="1"/>
</dbReference>